<dbReference type="GO" id="GO:0044877">
    <property type="term" value="F:protein-containing complex binding"/>
    <property type="evidence" value="ECO:0007669"/>
    <property type="project" value="TreeGrafter"/>
</dbReference>
<dbReference type="Proteomes" id="UP000244898">
    <property type="component" value="Unassembled WGS sequence"/>
</dbReference>
<dbReference type="PANTHER" id="PTHR12126:SF11">
    <property type="entry name" value="NADH DEHYDROGENASE [UBIQUINONE] 1 ALPHA SUBCOMPLEX SUBUNIT 9, MITOCHONDRIAL"/>
    <property type="match status" value="1"/>
</dbReference>
<evidence type="ECO:0000259" key="1">
    <source>
        <dbReference type="Pfam" id="PF01370"/>
    </source>
</evidence>
<dbReference type="Pfam" id="PF01370">
    <property type="entry name" value="Epimerase"/>
    <property type="match status" value="1"/>
</dbReference>
<reference evidence="3" key="1">
    <citation type="submission" date="2018-03" db="EMBL/GenBank/DDBJ databases">
        <authorList>
            <person name="Rodrigo-Torres L."/>
            <person name="Arahal R. D."/>
            <person name="Lucena T."/>
        </authorList>
    </citation>
    <scope>NUCLEOTIDE SEQUENCE [LARGE SCALE GENOMIC DNA]</scope>
    <source>
        <strain evidence="3">CECT 7615</strain>
    </source>
</reference>
<dbReference type="Gene3D" id="3.40.50.720">
    <property type="entry name" value="NAD(P)-binding Rossmann-like Domain"/>
    <property type="match status" value="1"/>
</dbReference>
<dbReference type="OrthoDB" id="9776313at2"/>
<organism evidence="2 3">
    <name type="scientific">Falsiruegeria mediterranea M17</name>
    <dbReference type="NCBI Taxonomy" id="1200281"/>
    <lineage>
        <taxon>Bacteria</taxon>
        <taxon>Pseudomonadati</taxon>
        <taxon>Pseudomonadota</taxon>
        <taxon>Alphaproteobacteria</taxon>
        <taxon>Rhodobacterales</taxon>
        <taxon>Roseobacteraceae</taxon>
        <taxon>Falsiruegeria</taxon>
    </lineage>
</organism>
<gene>
    <name evidence="2" type="ORF">TRM7615_00399</name>
</gene>
<dbReference type="InterPro" id="IPR051207">
    <property type="entry name" value="ComplexI_NDUFA9_subunit"/>
</dbReference>
<dbReference type="RefSeq" id="WP_108785229.1">
    <property type="nucleotide sequence ID" value="NZ_ONZG01000001.1"/>
</dbReference>
<dbReference type="FunFam" id="3.40.50.720:FF:000702">
    <property type="entry name" value="NADH dehydrogenase (Ubiquinone)"/>
    <property type="match status" value="1"/>
</dbReference>
<protein>
    <recommendedName>
        <fullName evidence="1">NAD-dependent epimerase/dehydratase domain-containing protein</fullName>
    </recommendedName>
</protein>
<dbReference type="PANTHER" id="PTHR12126">
    <property type="entry name" value="NADH-UBIQUINONE OXIDOREDUCTASE 39 KDA SUBUNIT-RELATED"/>
    <property type="match status" value="1"/>
</dbReference>
<dbReference type="AlphaFoldDB" id="A0A2R8C3C6"/>
<evidence type="ECO:0000313" key="2">
    <source>
        <dbReference type="EMBL" id="SPJ26930.1"/>
    </source>
</evidence>
<dbReference type="EMBL" id="ONZG01000001">
    <property type="protein sequence ID" value="SPJ26930.1"/>
    <property type="molecule type" value="Genomic_DNA"/>
</dbReference>
<keyword evidence="3" id="KW-1185">Reference proteome</keyword>
<name>A0A2R8C3C6_9RHOB</name>
<sequence length="327" mass="35552">MSKMVTIYGGSGFVGRYIARRMANEGWRVRVAVRRPNEAMYVKTYGVVGQVEPILCNIRDDASVALAMKGADAVVNCVGVLNEVSKNTFDAVQADGAGRVARLAAAEGIERMVHVSAIGADAESNSEYAQTKAAGEAAVLEHMPNAMILRPSVVFGTEDQFFNRFAGMTRLSPFLPLVGAETKFQPVFVDDVAKAAVKGVLGEAEGGVYELGGPEVASFRDLMKVMLDVIHRRRVILGMPMFAARIMAGVLDIVKFVSFQLFPNNILTRDQVRNLGRDNVVAEDAKGFEDLGIEPATLESVLPDYLWKFRPSGQYDAIKDSAKNLRA</sequence>
<dbReference type="InterPro" id="IPR036291">
    <property type="entry name" value="NAD(P)-bd_dom_sf"/>
</dbReference>
<evidence type="ECO:0000313" key="3">
    <source>
        <dbReference type="Proteomes" id="UP000244898"/>
    </source>
</evidence>
<proteinExistence type="predicted"/>
<dbReference type="CDD" id="cd05271">
    <property type="entry name" value="NDUFA9_like_SDR_a"/>
    <property type="match status" value="1"/>
</dbReference>
<accession>A0A2R8C3C6</accession>
<dbReference type="InterPro" id="IPR001509">
    <property type="entry name" value="Epimerase_deHydtase"/>
</dbReference>
<feature type="domain" description="NAD-dependent epimerase/dehydratase" evidence="1">
    <location>
        <begin position="5"/>
        <end position="200"/>
    </location>
</feature>
<dbReference type="SUPFAM" id="SSF51735">
    <property type="entry name" value="NAD(P)-binding Rossmann-fold domains"/>
    <property type="match status" value="1"/>
</dbReference>